<proteinExistence type="predicted"/>
<dbReference type="SUPFAM" id="SSF51215">
    <property type="entry name" value="Regulatory protein AraC"/>
    <property type="match status" value="1"/>
</dbReference>
<keyword evidence="2" id="KW-0238">DNA-binding</keyword>
<evidence type="ECO:0000256" key="1">
    <source>
        <dbReference type="ARBA" id="ARBA00023015"/>
    </source>
</evidence>
<dbReference type="InterPro" id="IPR037923">
    <property type="entry name" value="HTH-like"/>
</dbReference>
<dbReference type="Proteomes" id="UP000711614">
    <property type="component" value="Unassembled WGS sequence"/>
</dbReference>
<keyword evidence="4" id="KW-0804">Transcription</keyword>
<keyword evidence="3" id="KW-0010">Activator</keyword>
<dbReference type="PROSITE" id="PS01124">
    <property type="entry name" value="HTH_ARAC_FAMILY_2"/>
    <property type="match status" value="1"/>
</dbReference>
<dbReference type="InterPro" id="IPR020449">
    <property type="entry name" value="Tscrpt_reg_AraC-type_HTH"/>
</dbReference>
<dbReference type="InterPro" id="IPR014710">
    <property type="entry name" value="RmlC-like_jellyroll"/>
</dbReference>
<evidence type="ECO:0000256" key="3">
    <source>
        <dbReference type="ARBA" id="ARBA00023159"/>
    </source>
</evidence>
<dbReference type="PANTHER" id="PTHR46796">
    <property type="entry name" value="HTH-TYPE TRANSCRIPTIONAL ACTIVATOR RHAS-RELATED"/>
    <property type="match status" value="1"/>
</dbReference>
<keyword evidence="1" id="KW-0805">Transcription regulation</keyword>
<dbReference type="InterPro" id="IPR009057">
    <property type="entry name" value="Homeodomain-like_sf"/>
</dbReference>
<dbReference type="Gene3D" id="1.10.10.60">
    <property type="entry name" value="Homeodomain-like"/>
    <property type="match status" value="2"/>
</dbReference>
<dbReference type="RefSeq" id="WP_209679493.1">
    <property type="nucleotide sequence ID" value="NZ_JAGIOI010000001.1"/>
</dbReference>
<dbReference type="PRINTS" id="PR00032">
    <property type="entry name" value="HTHARAC"/>
</dbReference>
<sequence>MSVAEGFPGQRLHVLPRPMAEKALVRAGTRALLVTDCGYFPQAQAHGLERDAPIRQAVVLVCTAGRGWCTVDGIGHPVAAGQVVVIPPGVPHSYGSEQDDPWTLWWMHLDGSELPELLDAAGAVGPAPVRTVANLFRAVALLEEVVKHMERDTSPAILFAASAAAWHFLAMLASGAGGGSQRSGVVERTRDYLQGHLAERASVADLAAMARLSPSHFATLFRQEVGLPVLQYQTQLRMSRARELLDTTDLPVAKIAAAVGYADAFYFSRQFRTVHGTTPLRYRSQSKG</sequence>
<evidence type="ECO:0000256" key="4">
    <source>
        <dbReference type="ARBA" id="ARBA00023163"/>
    </source>
</evidence>
<comment type="caution">
    <text evidence="6">The sequence shown here is derived from an EMBL/GenBank/DDBJ whole genome shotgun (WGS) entry which is preliminary data.</text>
</comment>
<gene>
    <name evidence="6" type="ORF">JOF48_001676</name>
</gene>
<keyword evidence="7" id="KW-1185">Reference proteome</keyword>
<dbReference type="InterPro" id="IPR050204">
    <property type="entry name" value="AraC_XylS_family_regulators"/>
</dbReference>
<dbReference type="Pfam" id="PF12833">
    <property type="entry name" value="HTH_18"/>
    <property type="match status" value="1"/>
</dbReference>
<organism evidence="6 7">
    <name type="scientific">Arthrobacter stackebrandtii</name>
    <dbReference type="NCBI Taxonomy" id="272161"/>
    <lineage>
        <taxon>Bacteria</taxon>
        <taxon>Bacillati</taxon>
        <taxon>Actinomycetota</taxon>
        <taxon>Actinomycetes</taxon>
        <taxon>Micrococcales</taxon>
        <taxon>Micrococcaceae</taxon>
        <taxon>Arthrobacter</taxon>
    </lineage>
</organism>
<evidence type="ECO:0000313" key="7">
    <source>
        <dbReference type="Proteomes" id="UP000711614"/>
    </source>
</evidence>
<dbReference type="EMBL" id="JAGIOI010000001">
    <property type="protein sequence ID" value="MBP2412877.1"/>
    <property type="molecule type" value="Genomic_DNA"/>
</dbReference>
<dbReference type="Pfam" id="PF02311">
    <property type="entry name" value="AraC_binding"/>
    <property type="match status" value="1"/>
</dbReference>
<evidence type="ECO:0000259" key="5">
    <source>
        <dbReference type="PROSITE" id="PS01124"/>
    </source>
</evidence>
<protein>
    <submittedName>
        <fullName evidence="6">AraC-like DNA-binding protein</fullName>
    </submittedName>
</protein>
<dbReference type="InterPro" id="IPR018062">
    <property type="entry name" value="HTH_AraC-typ_CS"/>
</dbReference>
<evidence type="ECO:0000313" key="6">
    <source>
        <dbReference type="EMBL" id="MBP2412877.1"/>
    </source>
</evidence>
<evidence type="ECO:0000256" key="2">
    <source>
        <dbReference type="ARBA" id="ARBA00023125"/>
    </source>
</evidence>
<accession>A0ABS4YVP2</accession>
<dbReference type="SMART" id="SM00342">
    <property type="entry name" value="HTH_ARAC"/>
    <property type="match status" value="1"/>
</dbReference>
<dbReference type="SUPFAM" id="SSF46689">
    <property type="entry name" value="Homeodomain-like"/>
    <property type="match status" value="2"/>
</dbReference>
<dbReference type="Gene3D" id="2.60.120.10">
    <property type="entry name" value="Jelly Rolls"/>
    <property type="match status" value="1"/>
</dbReference>
<dbReference type="PROSITE" id="PS00041">
    <property type="entry name" value="HTH_ARAC_FAMILY_1"/>
    <property type="match status" value="1"/>
</dbReference>
<dbReference type="InterPro" id="IPR003313">
    <property type="entry name" value="AraC-bd"/>
</dbReference>
<reference evidence="6 7" key="1">
    <citation type="submission" date="2021-03" db="EMBL/GenBank/DDBJ databases">
        <title>Sequencing the genomes of 1000 actinobacteria strains.</title>
        <authorList>
            <person name="Klenk H.-P."/>
        </authorList>
    </citation>
    <scope>NUCLEOTIDE SEQUENCE [LARGE SCALE GENOMIC DNA]</scope>
    <source>
        <strain evidence="6 7">DSM 16005</strain>
    </source>
</reference>
<dbReference type="InterPro" id="IPR018060">
    <property type="entry name" value="HTH_AraC"/>
</dbReference>
<name>A0ABS4YVP2_9MICC</name>
<dbReference type="CDD" id="cd06986">
    <property type="entry name" value="cupin_MmsR-like_N"/>
    <property type="match status" value="1"/>
</dbReference>
<feature type="domain" description="HTH araC/xylS-type" evidence="5">
    <location>
        <begin position="187"/>
        <end position="285"/>
    </location>
</feature>